<protein>
    <recommendedName>
        <fullName evidence="4">Enoyl-CoA hydratase</fullName>
    </recommendedName>
</protein>
<dbReference type="InterPro" id="IPR029045">
    <property type="entry name" value="ClpP/crotonase-like_dom_sf"/>
</dbReference>
<evidence type="ECO:0000256" key="1">
    <source>
        <dbReference type="ARBA" id="ARBA00005254"/>
    </source>
</evidence>
<dbReference type="GO" id="GO:0003824">
    <property type="term" value="F:catalytic activity"/>
    <property type="evidence" value="ECO:0007669"/>
    <property type="project" value="UniProtKB-ARBA"/>
</dbReference>
<evidence type="ECO:0008006" key="4">
    <source>
        <dbReference type="Google" id="ProtNLM"/>
    </source>
</evidence>
<reference evidence="3" key="1">
    <citation type="submission" date="2016-11" db="EMBL/GenBank/DDBJ databases">
        <title>Mesorhizobium oceanicum sp. nov., isolated from deep seawater in South China Sea.</title>
        <authorList>
            <person name="Fu G.-Y."/>
        </authorList>
    </citation>
    <scope>NUCLEOTIDE SEQUENCE [LARGE SCALE GENOMIC DNA]</scope>
    <source>
        <strain evidence="3">B7</strain>
    </source>
</reference>
<dbReference type="OrthoDB" id="7619812at2"/>
<dbReference type="Proteomes" id="UP000182840">
    <property type="component" value="Chromosome"/>
</dbReference>
<comment type="similarity">
    <text evidence="1">Belongs to the enoyl-CoA hydratase/isomerase family.</text>
</comment>
<dbReference type="RefSeq" id="WP_072602105.1">
    <property type="nucleotide sequence ID" value="NZ_CP018171.1"/>
</dbReference>
<dbReference type="KEGG" id="meso:BSQ44_04305"/>
<dbReference type="CDD" id="cd06558">
    <property type="entry name" value="crotonase-like"/>
    <property type="match status" value="1"/>
</dbReference>
<dbReference type="InterPro" id="IPR001753">
    <property type="entry name" value="Enoyl-CoA_hydra/iso"/>
</dbReference>
<dbReference type="AlphaFoldDB" id="A0A1L3SMQ7"/>
<evidence type="ECO:0000313" key="3">
    <source>
        <dbReference type="Proteomes" id="UP000182840"/>
    </source>
</evidence>
<dbReference type="SUPFAM" id="SSF52096">
    <property type="entry name" value="ClpP/crotonase"/>
    <property type="match status" value="1"/>
</dbReference>
<keyword evidence="3" id="KW-1185">Reference proteome</keyword>
<proteinExistence type="inferred from homology"/>
<gene>
    <name evidence="2" type="ORF">BSQ44_04305</name>
</gene>
<dbReference type="PANTHER" id="PTHR43459:SF1">
    <property type="entry name" value="EG:BACN32G11.4 PROTEIN"/>
    <property type="match status" value="1"/>
</dbReference>
<dbReference type="EMBL" id="CP018171">
    <property type="protein sequence ID" value="APH70696.1"/>
    <property type="molecule type" value="Genomic_DNA"/>
</dbReference>
<dbReference type="InterPro" id="IPR014748">
    <property type="entry name" value="Enoyl-CoA_hydra_C"/>
</dbReference>
<dbReference type="Pfam" id="PF00378">
    <property type="entry name" value="ECH_1"/>
    <property type="match status" value="1"/>
</dbReference>
<organism evidence="2 3">
    <name type="scientific">Aquibium oceanicum</name>
    <dbReference type="NCBI Taxonomy" id="1670800"/>
    <lineage>
        <taxon>Bacteria</taxon>
        <taxon>Pseudomonadati</taxon>
        <taxon>Pseudomonadota</taxon>
        <taxon>Alphaproteobacteria</taxon>
        <taxon>Hyphomicrobiales</taxon>
        <taxon>Phyllobacteriaceae</taxon>
        <taxon>Aquibium</taxon>
    </lineage>
</organism>
<sequence>MAEFTSETRSDGIAIITFDVPERLNPLGPAGLRSLADHLVALSGDDSVVAVVLTGQGKAFSSGASLDQLLGLIGTEGSAGLPPRLIRDLFDTAVNPIQRAIADMPKPVITAINGIAAGGGVGLALAGDVVLATENASFRLTFVPNLAIMPDLGASWFLTRLAGRGRAMAAVMTGDAISAREALAWGLVWRIEPEETLLSAAIDLAGRLARGPRHMYPVLRRAIDGASRASLSEQLDLEREVNVELCGTPQFAEGVRAFLEKRPPQFQ</sequence>
<dbReference type="PANTHER" id="PTHR43459">
    <property type="entry name" value="ENOYL-COA HYDRATASE"/>
    <property type="match status" value="1"/>
</dbReference>
<dbReference type="STRING" id="1670800.BSQ44_04305"/>
<accession>A0A1L3SMQ7</accession>
<evidence type="ECO:0000313" key="2">
    <source>
        <dbReference type="EMBL" id="APH70696.1"/>
    </source>
</evidence>
<dbReference type="Gene3D" id="1.10.12.10">
    <property type="entry name" value="Lyase 2-enoyl-coa Hydratase, Chain A, domain 2"/>
    <property type="match status" value="1"/>
</dbReference>
<name>A0A1L3SMQ7_9HYPH</name>
<dbReference type="Gene3D" id="3.90.226.10">
    <property type="entry name" value="2-enoyl-CoA Hydratase, Chain A, domain 1"/>
    <property type="match status" value="1"/>
</dbReference>